<keyword evidence="1" id="KW-0963">Cytoplasm</keyword>
<keyword evidence="4" id="KW-0233">DNA recombination</keyword>
<proteinExistence type="predicted"/>
<keyword evidence="5" id="KW-0234">DNA repair</keyword>
<evidence type="ECO:0000259" key="6">
    <source>
        <dbReference type="Pfam" id="PF01330"/>
    </source>
</evidence>
<evidence type="ECO:0000256" key="4">
    <source>
        <dbReference type="ARBA" id="ARBA00023172"/>
    </source>
</evidence>
<dbReference type="InterPro" id="IPR000085">
    <property type="entry name" value="RuvA"/>
</dbReference>
<evidence type="ECO:0000256" key="5">
    <source>
        <dbReference type="ARBA" id="ARBA00023204"/>
    </source>
</evidence>
<protein>
    <submittedName>
        <fullName evidence="7">Holliday junction branch migration protein RuvA</fullName>
    </submittedName>
</protein>
<evidence type="ECO:0000313" key="8">
    <source>
        <dbReference type="Proteomes" id="UP000230447"/>
    </source>
</evidence>
<comment type="caution">
    <text evidence="7">The sequence shown here is derived from an EMBL/GenBank/DDBJ whole genome shotgun (WGS) entry which is preliminary data.</text>
</comment>
<evidence type="ECO:0000256" key="2">
    <source>
        <dbReference type="ARBA" id="ARBA00022763"/>
    </source>
</evidence>
<dbReference type="GO" id="GO:0006281">
    <property type="term" value="P:DNA repair"/>
    <property type="evidence" value="ECO:0007669"/>
    <property type="project" value="UniProtKB-KW"/>
</dbReference>
<dbReference type="GO" id="GO:0005524">
    <property type="term" value="F:ATP binding"/>
    <property type="evidence" value="ECO:0007669"/>
    <property type="project" value="InterPro"/>
</dbReference>
<evidence type="ECO:0000256" key="1">
    <source>
        <dbReference type="ARBA" id="ARBA00022490"/>
    </source>
</evidence>
<name>A0A2G9ZER9_9BACT</name>
<dbReference type="SUPFAM" id="SSF47781">
    <property type="entry name" value="RuvA domain 2-like"/>
    <property type="match status" value="1"/>
</dbReference>
<dbReference type="EMBL" id="PCSB01000049">
    <property type="protein sequence ID" value="PIP31663.1"/>
    <property type="molecule type" value="Genomic_DNA"/>
</dbReference>
<dbReference type="Gene3D" id="2.40.50.140">
    <property type="entry name" value="Nucleic acid-binding proteins"/>
    <property type="match status" value="1"/>
</dbReference>
<organism evidence="7 8">
    <name type="scientific">bacterium (Candidatus Gribaldobacteria) CG23_combo_of_CG06-09_8_20_14_all_37_87_8</name>
    <dbReference type="NCBI Taxonomy" id="2014278"/>
    <lineage>
        <taxon>Bacteria</taxon>
        <taxon>Candidatus Gribaldobacteria</taxon>
    </lineage>
</organism>
<dbReference type="Pfam" id="PF01330">
    <property type="entry name" value="RuvA_N"/>
    <property type="match status" value="1"/>
</dbReference>
<dbReference type="GO" id="GO:0003677">
    <property type="term" value="F:DNA binding"/>
    <property type="evidence" value="ECO:0007669"/>
    <property type="project" value="UniProtKB-KW"/>
</dbReference>
<dbReference type="Gene3D" id="1.10.150.20">
    <property type="entry name" value="5' to 3' exonuclease, C-terminal subdomain"/>
    <property type="match status" value="1"/>
</dbReference>
<dbReference type="Proteomes" id="UP000230447">
    <property type="component" value="Unassembled WGS sequence"/>
</dbReference>
<gene>
    <name evidence="7" type="ORF">COX24_02280</name>
</gene>
<dbReference type="InterPro" id="IPR010994">
    <property type="entry name" value="RuvA_2-like"/>
</dbReference>
<evidence type="ECO:0000313" key="7">
    <source>
        <dbReference type="EMBL" id="PIP31663.1"/>
    </source>
</evidence>
<dbReference type="Pfam" id="PF14520">
    <property type="entry name" value="HHH_5"/>
    <property type="match status" value="1"/>
</dbReference>
<dbReference type="AlphaFoldDB" id="A0A2G9ZER9"/>
<evidence type="ECO:0000256" key="3">
    <source>
        <dbReference type="ARBA" id="ARBA00023125"/>
    </source>
</evidence>
<dbReference type="InterPro" id="IPR012340">
    <property type="entry name" value="NA-bd_OB-fold"/>
</dbReference>
<feature type="domain" description="DNA helicase Holliday junction RuvA type" evidence="6">
    <location>
        <begin position="1"/>
        <end position="62"/>
    </location>
</feature>
<dbReference type="NCBIfam" id="TIGR00084">
    <property type="entry name" value="ruvA"/>
    <property type="match status" value="1"/>
</dbReference>
<keyword evidence="3" id="KW-0238">DNA-binding</keyword>
<dbReference type="InterPro" id="IPR013849">
    <property type="entry name" value="DNA_helicase_Holl-junc_RuvA_I"/>
</dbReference>
<dbReference type="GO" id="GO:0009378">
    <property type="term" value="F:four-way junction helicase activity"/>
    <property type="evidence" value="ECO:0007669"/>
    <property type="project" value="InterPro"/>
</dbReference>
<dbReference type="GO" id="GO:0006310">
    <property type="term" value="P:DNA recombination"/>
    <property type="evidence" value="ECO:0007669"/>
    <property type="project" value="UniProtKB-KW"/>
</dbReference>
<sequence>MIAYLQGKIILKTKESAILEVNSVGYEVWLAEKSLEKVPEKGQDFNFYCQLEANERGVKLYGFLTHDQLELFKVIRGITGIGPKAALQISSLGSLEEIKKIIEEGKAIPGIGPKKASKIVLELSGKISPQNKSKV</sequence>
<dbReference type="SUPFAM" id="SSF50249">
    <property type="entry name" value="Nucleic acid-binding proteins"/>
    <property type="match status" value="1"/>
</dbReference>
<feature type="non-terminal residue" evidence="7">
    <location>
        <position position="135"/>
    </location>
</feature>
<keyword evidence="2" id="KW-0227">DNA damage</keyword>
<accession>A0A2G9ZER9</accession>
<reference evidence="7 8" key="1">
    <citation type="submission" date="2017-09" db="EMBL/GenBank/DDBJ databases">
        <title>Depth-based differentiation of microbial function through sediment-hosted aquifers and enrichment of novel symbionts in the deep terrestrial subsurface.</title>
        <authorList>
            <person name="Probst A.J."/>
            <person name="Ladd B."/>
            <person name="Jarett J.K."/>
            <person name="Geller-Mcgrath D.E."/>
            <person name="Sieber C.M."/>
            <person name="Emerson J.B."/>
            <person name="Anantharaman K."/>
            <person name="Thomas B.C."/>
            <person name="Malmstrom R."/>
            <person name="Stieglmeier M."/>
            <person name="Klingl A."/>
            <person name="Woyke T."/>
            <person name="Ryan C.M."/>
            <person name="Banfield J.F."/>
        </authorList>
    </citation>
    <scope>NUCLEOTIDE SEQUENCE [LARGE SCALE GENOMIC DNA]</scope>
    <source>
        <strain evidence="7">CG23_combo_of_CG06-09_8_20_14_all_37_87_8</strain>
    </source>
</reference>